<protein>
    <submittedName>
        <fullName evidence="3">Retrovirus-related Pol polyprotein from transposon RE1</fullName>
    </submittedName>
</protein>
<name>A0A445FR87_GLYSO</name>
<dbReference type="PANTHER" id="PTHR35317">
    <property type="entry name" value="OS04G0629600 PROTEIN"/>
    <property type="match status" value="1"/>
</dbReference>
<reference evidence="3 4" key="1">
    <citation type="submission" date="2018-09" db="EMBL/GenBank/DDBJ databases">
        <title>A high-quality reference genome of wild soybean provides a powerful tool to mine soybean genomes.</title>
        <authorList>
            <person name="Xie M."/>
            <person name="Chung C.Y.L."/>
            <person name="Li M.-W."/>
            <person name="Wong F.-L."/>
            <person name="Chan T.-F."/>
            <person name="Lam H.-M."/>
        </authorList>
    </citation>
    <scope>NUCLEOTIDE SEQUENCE [LARGE SCALE GENOMIC DNA]</scope>
    <source>
        <strain evidence="4">cv. W05</strain>
        <tissue evidence="3">Hypocotyl of etiolated seedlings</tissue>
    </source>
</reference>
<feature type="domain" description="Retrovirus-related Pol polyprotein from transposon TNT 1-94-like beta-barrel" evidence="2">
    <location>
        <begin position="435"/>
        <end position="514"/>
    </location>
</feature>
<keyword evidence="4" id="KW-1185">Reference proteome</keyword>
<dbReference type="EMBL" id="QZWG01000018">
    <property type="protein sequence ID" value="RZB51407.1"/>
    <property type="molecule type" value="Genomic_DNA"/>
</dbReference>
<sequence length="1004" mass="113338">MELPCQILLGSCIGVFTLILDMFCFVCNDNWATITNLCPLCQNEFQLITCVPAVICLDGDGCKVRNGLATIEGDSDLDTSIACDSCDIWYHAFYVGFDTEEPYSYETSTMEGEASFSHITLPIFDGENYDLWEVKMQSYMESLDLWDAVEEDYEIYPLPENPTMAQIKNHKERKMKKAKARSCLFTGVSQMIFIRIMTLKSPKAIWDYLKEEYAGDDRIRSMQVLNLRREFELQRMQESETIKQYSNKLLGIANKIKLLGSDFADSRIVEKILVTVPERYEASIASLENTKDLSKITLAEVLHALQAQEQRRLMRQDRVVEGALPAKHHEVDERKKDFFKKNQPASSENSANNQCKDKKKNYPPCQHCGKKGHAPFRCWRRPDAKCNKCNQIGHEAVICANKNHHDEGAQIANQEEEDQLFVATCFLSSESSESWLIDSGCTNHMTYDKTLFKDLKPTNVSKVRIGNGGYIPVKGKGTVAISTCSGIKLISDVLYVPNIDQNLLSVGQLIKKGFKVSFEHQHCFIYDNFGREVLRVKMKGKIFSFDPAEEEHTTYFTQVTPTEFKHKRLDHCHLERMLNMKKRKYAKENLKKFQMEECKSASTLMNQNEKFRKEEGVDNIDEGYCGSLIGCLMYLTSTRSNILFSKKNKTKNFVDNQVAIAIANNPVCHGKTKHFNIKFYYLIKMQQSGEVNLIYWFCFRCVVDEVSKGTSNSVERTTVECNADNHNSNSECHVEDSFSGKVSVSVADTGETAVVVSMVDQTIWVPATSEKSLLPFEVGGYPMTESCILMSDTNGQQSGEVKTKTNTLQIMEEEELELSLSNNISCSVTSKSLVHNDLKKSVRGARDDPSGFDGTKLFDESLTKTSPSRIESEMGLQLGMSVGSFLSVDSADKNETKDQATDVLCLSSEECFLKGDEIEANAWKDNARVAGGKRKHADYSDEQVYIKANDGDVKPELTEEDDKPELPDEIGQKKIRATGSQMTSTNDSADAHLLENAQKCTREN</sequence>
<evidence type="ECO:0000259" key="2">
    <source>
        <dbReference type="Pfam" id="PF22936"/>
    </source>
</evidence>
<dbReference type="InterPro" id="IPR054722">
    <property type="entry name" value="PolX-like_BBD"/>
</dbReference>
<proteinExistence type="predicted"/>
<feature type="region of interest" description="Disordered" evidence="1">
    <location>
        <begin position="949"/>
        <end position="1004"/>
    </location>
</feature>
<organism evidence="3 4">
    <name type="scientific">Glycine soja</name>
    <name type="common">Wild soybean</name>
    <dbReference type="NCBI Taxonomy" id="3848"/>
    <lineage>
        <taxon>Eukaryota</taxon>
        <taxon>Viridiplantae</taxon>
        <taxon>Streptophyta</taxon>
        <taxon>Embryophyta</taxon>
        <taxon>Tracheophyta</taxon>
        <taxon>Spermatophyta</taxon>
        <taxon>Magnoliopsida</taxon>
        <taxon>eudicotyledons</taxon>
        <taxon>Gunneridae</taxon>
        <taxon>Pentapetalae</taxon>
        <taxon>rosids</taxon>
        <taxon>fabids</taxon>
        <taxon>Fabales</taxon>
        <taxon>Fabaceae</taxon>
        <taxon>Papilionoideae</taxon>
        <taxon>50 kb inversion clade</taxon>
        <taxon>NPAAA clade</taxon>
        <taxon>indigoferoid/millettioid clade</taxon>
        <taxon>Phaseoleae</taxon>
        <taxon>Glycine</taxon>
        <taxon>Glycine subgen. Soja</taxon>
    </lineage>
</organism>
<dbReference type="AlphaFoldDB" id="A0A445FR87"/>
<dbReference type="SUPFAM" id="SSF57756">
    <property type="entry name" value="Retrovirus zinc finger-like domains"/>
    <property type="match status" value="1"/>
</dbReference>
<comment type="caution">
    <text evidence="3">The sequence shown here is derived from an EMBL/GenBank/DDBJ whole genome shotgun (WGS) entry which is preliminary data.</text>
</comment>
<feature type="compositionally biased region" description="Polar residues" evidence="1">
    <location>
        <begin position="978"/>
        <end position="988"/>
    </location>
</feature>
<dbReference type="Pfam" id="PF22936">
    <property type="entry name" value="Pol_BBD"/>
    <property type="match status" value="1"/>
</dbReference>
<gene>
    <name evidence="3" type="ORF">D0Y65_048009</name>
</gene>
<evidence type="ECO:0000256" key="1">
    <source>
        <dbReference type="SAM" id="MobiDB-lite"/>
    </source>
</evidence>
<evidence type="ECO:0000313" key="3">
    <source>
        <dbReference type="EMBL" id="RZB51407.1"/>
    </source>
</evidence>
<dbReference type="InterPro" id="IPR036875">
    <property type="entry name" value="Znf_CCHC_sf"/>
</dbReference>
<dbReference type="PANTHER" id="PTHR35317:SF11">
    <property type="entry name" value="CCHC-TYPE DOMAIN-CONTAINING PROTEIN"/>
    <property type="match status" value="1"/>
</dbReference>
<dbReference type="GO" id="GO:0003676">
    <property type="term" value="F:nucleic acid binding"/>
    <property type="evidence" value="ECO:0007669"/>
    <property type="project" value="InterPro"/>
</dbReference>
<accession>A0A445FR87</accession>
<dbReference type="Pfam" id="PF14223">
    <property type="entry name" value="Retrotran_gag_2"/>
    <property type="match status" value="1"/>
</dbReference>
<dbReference type="Proteomes" id="UP000289340">
    <property type="component" value="Chromosome 18"/>
</dbReference>
<evidence type="ECO:0000313" key="4">
    <source>
        <dbReference type="Proteomes" id="UP000289340"/>
    </source>
</evidence>
<dbReference type="GO" id="GO:0008270">
    <property type="term" value="F:zinc ion binding"/>
    <property type="evidence" value="ECO:0007669"/>
    <property type="project" value="InterPro"/>
</dbReference>